<accession>A0A4C1TD77</accession>
<protein>
    <submittedName>
        <fullName evidence="2">Uncharacterized protein</fullName>
    </submittedName>
</protein>
<evidence type="ECO:0000313" key="2">
    <source>
        <dbReference type="EMBL" id="GBP11408.1"/>
    </source>
</evidence>
<comment type="caution">
    <text evidence="2">The sequence shown here is derived from an EMBL/GenBank/DDBJ whole genome shotgun (WGS) entry which is preliminary data.</text>
</comment>
<organism evidence="2 3">
    <name type="scientific">Eumeta variegata</name>
    <name type="common">Bagworm moth</name>
    <name type="synonym">Eumeta japonica</name>
    <dbReference type="NCBI Taxonomy" id="151549"/>
    <lineage>
        <taxon>Eukaryota</taxon>
        <taxon>Metazoa</taxon>
        <taxon>Ecdysozoa</taxon>
        <taxon>Arthropoda</taxon>
        <taxon>Hexapoda</taxon>
        <taxon>Insecta</taxon>
        <taxon>Pterygota</taxon>
        <taxon>Neoptera</taxon>
        <taxon>Endopterygota</taxon>
        <taxon>Lepidoptera</taxon>
        <taxon>Glossata</taxon>
        <taxon>Ditrysia</taxon>
        <taxon>Tineoidea</taxon>
        <taxon>Psychidae</taxon>
        <taxon>Oiketicinae</taxon>
        <taxon>Eumeta</taxon>
    </lineage>
</organism>
<sequence>MHIADEILAGNRLGDPTPTPSEILRKEEEREWKDQEKVLENWSTKTNKELNLSLELAGIKAPPPKPHLRDRAVLSLIQMVYRKFMQAKKSQS</sequence>
<feature type="region of interest" description="Disordered" evidence="1">
    <location>
        <begin position="1"/>
        <end position="30"/>
    </location>
</feature>
<evidence type="ECO:0000313" key="3">
    <source>
        <dbReference type="Proteomes" id="UP000299102"/>
    </source>
</evidence>
<name>A0A4C1TD77_EUMVA</name>
<dbReference type="EMBL" id="BGZK01004884">
    <property type="protein sequence ID" value="GBP11408.1"/>
    <property type="molecule type" value="Genomic_DNA"/>
</dbReference>
<gene>
    <name evidence="2" type="ORF">EVAR_101700_1</name>
</gene>
<proteinExistence type="predicted"/>
<keyword evidence="3" id="KW-1185">Reference proteome</keyword>
<reference evidence="2 3" key="1">
    <citation type="journal article" date="2019" name="Commun. Biol.">
        <title>The bagworm genome reveals a unique fibroin gene that provides high tensile strength.</title>
        <authorList>
            <person name="Kono N."/>
            <person name="Nakamura H."/>
            <person name="Ohtoshi R."/>
            <person name="Tomita M."/>
            <person name="Numata K."/>
            <person name="Arakawa K."/>
        </authorList>
    </citation>
    <scope>NUCLEOTIDE SEQUENCE [LARGE SCALE GENOMIC DNA]</scope>
</reference>
<evidence type="ECO:0000256" key="1">
    <source>
        <dbReference type="SAM" id="MobiDB-lite"/>
    </source>
</evidence>
<dbReference type="AlphaFoldDB" id="A0A4C1TD77"/>
<dbReference type="Proteomes" id="UP000299102">
    <property type="component" value="Unassembled WGS sequence"/>
</dbReference>